<sequence>MLFLRAAAACFLISLCIIPPATAQTDVTSRATVFAGPYAATVVRVIDGDTLQVNVALWPGLRAEYAVRVRDIGAPELFRPDCEKELDNAIAAKAQVEKLYPTGLDVQLRQVSYDAFSGRVVADVRRWVSDRWLPLSKELLDRQLAVEWSPHQSAFNWCLD</sequence>
<dbReference type="InterPro" id="IPR035437">
    <property type="entry name" value="SNase_OB-fold_sf"/>
</dbReference>
<organism evidence="2 3">
    <name type="scientific">Pseudotabrizicola sediminis</name>
    <dbReference type="NCBI Taxonomy" id="2486418"/>
    <lineage>
        <taxon>Bacteria</taxon>
        <taxon>Pseudomonadati</taxon>
        <taxon>Pseudomonadota</taxon>
        <taxon>Alphaproteobacteria</taxon>
        <taxon>Rhodobacterales</taxon>
        <taxon>Paracoccaceae</taxon>
        <taxon>Pseudotabrizicola</taxon>
    </lineage>
</organism>
<evidence type="ECO:0000313" key="3">
    <source>
        <dbReference type="Proteomes" id="UP000297741"/>
    </source>
</evidence>
<proteinExistence type="predicted"/>
<feature type="chain" id="PRO_5046092662" evidence="1">
    <location>
        <begin position="24"/>
        <end position="160"/>
    </location>
</feature>
<evidence type="ECO:0000313" key="2">
    <source>
        <dbReference type="EMBL" id="TGD44141.1"/>
    </source>
</evidence>
<dbReference type="RefSeq" id="WP_167852661.1">
    <property type="nucleotide sequence ID" value="NZ_RPEM01000003.1"/>
</dbReference>
<accession>A0ABY2KN98</accession>
<protein>
    <submittedName>
        <fullName evidence="2">Thermonuclease family protein</fullName>
    </submittedName>
</protein>
<dbReference type="Gene3D" id="2.40.50.90">
    <property type="match status" value="1"/>
</dbReference>
<evidence type="ECO:0000256" key="1">
    <source>
        <dbReference type="SAM" id="SignalP"/>
    </source>
</evidence>
<gene>
    <name evidence="2" type="ORF">EEB11_05430</name>
</gene>
<dbReference type="EMBL" id="RPEM01000003">
    <property type="protein sequence ID" value="TGD44141.1"/>
    <property type="molecule type" value="Genomic_DNA"/>
</dbReference>
<dbReference type="SUPFAM" id="SSF50199">
    <property type="entry name" value="Staphylococcal nuclease"/>
    <property type="match status" value="1"/>
</dbReference>
<name>A0ABY2KN98_9RHOB</name>
<reference evidence="2 3" key="1">
    <citation type="submission" date="2018-11" db="EMBL/GenBank/DDBJ databases">
        <title>Tabrizicola sp. isolated from sediment of alpine lake.</title>
        <authorList>
            <person name="Liu Z."/>
        </authorList>
    </citation>
    <scope>NUCLEOTIDE SEQUENCE [LARGE SCALE GENOMIC DNA]</scope>
    <source>
        <strain evidence="2 3">DRYC-M-16</strain>
    </source>
</reference>
<comment type="caution">
    <text evidence="2">The sequence shown here is derived from an EMBL/GenBank/DDBJ whole genome shotgun (WGS) entry which is preliminary data.</text>
</comment>
<keyword evidence="1" id="KW-0732">Signal</keyword>
<keyword evidence="3" id="KW-1185">Reference proteome</keyword>
<dbReference type="Proteomes" id="UP000297741">
    <property type="component" value="Unassembled WGS sequence"/>
</dbReference>
<feature type="signal peptide" evidence="1">
    <location>
        <begin position="1"/>
        <end position="23"/>
    </location>
</feature>